<dbReference type="Proteomes" id="UP001189429">
    <property type="component" value="Unassembled WGS sequence"/>
</dbReference>
<feature type="region of interest" description="Disordered" evidence="1">
    <location>
        <begin position="89"/>
        <end position="128"/>
    </location>
</feature>
<dbReference type="EMBL" id="CAUYUJ010017662">
    <property type="protein sequence ID" value="CAK0876752.1"/>
    <property type="molecule type" value="Genomic_DNA"/>
</dbReference>
<gene>
    <name evidence="2" type="ORF">PCOR1329_LOCUS61007</name>
</gene>
<name>A0ABN9VTB3_9DINO</name>
<evidence type="ECO:0000313" key="2">
    <source>
        <dbReference type="EMBL" id="CAK0876752.1"/>
    </source>
</evidence>
<evidence type="ECO:0000256" key="1">
    <source>
        <dbReference type="SAM" id="MobiDB-lite"/>
    </source>
</evidence>
<keyword evidence="3" id="KW-1185">Reference proteome</keyword>
<feature type="compositionally biased region" description="Low complexity" evidence="1">
    <location>
        <begin position="98"/>
        <end position="128"/>
    </location>
</feature>
<sequence>MFHLRVASTKGANLVGPEQEKVPALNFWECLVPKAENPEMLADHIRCCKGQQRKTKNGGARRHFSFCCRTRPRRRRIFFSLFVYAEAGGRHQDDPRGAQRSSGSRGAAVARHRAVNGVGRGRVSSSSGPVGFDRRISACAMALLRAGQLSEDATRRVQGQSLPNFVIVIPPNVSPPPGLNFPSLLPPICVSFRNAPGIGPTVELSRLTPDRHGACVGRGKGAAREAS</sequence>
<proteinExistence type="predicted"/>
<reference evidence="2" key="1">
    <citation type="submission" date="2023-10" db="EMBL/GenBank/DDBJ databases">
        <authorList>
            <person name="Chen Y."/>
            <person name="Shah S."/>
            <person name="Dougan E. K."/>
            <person name="Thang M."/>
            <person name="Chan C."/>
        </authorList>
    </citation>
    <scope>NUCLEOTIDE SEQUENCE [LARGE SCALE GENOMIC DNA]</scope>
</reference>
<evidence type="ECO:0000313" key="3">
    <source>
        <dbReference type="Proteomes" id="UP001189429"/>
    </source>
</evidence>
<accession>A0ABN9VTB3</accession>
<organism evidence="2 3">
    <name type="scientific">Prorocentrum cordatum</name>
    <dbReference type="NCBI Taxonomy" id="2364126"/>
    <lineage>
        <taxon>Eukaryota</taxon>
        <taxon>Sar</taxon>
        <taxon>Alveolata</taxon>
        <taxon>Dinophyceae</taxon>
        <taxon>Prorocentrales</taxon>
        <taxon>Prorocentraceae</taxon>
        <taxon>Prorocentrum</taxon>
    </lineage>
</organism>
<protein>
    <submittedName>
        <fullName evidence="2">Uncharacterized protein</fullName>
    </submittedName>
</protein>
<comment type="caution">
    <text evidence="2">The sequence shown here is derived from an EMBL/GenBank/DDBJ whole genome shotgun (WGS) entry which is preliminary data.</text>
</comment>